<sequence>MARSHSSATRDKYAIMRIYHKEIQSCSAVTGTEPLLLVESFLQPVHLKCSFHHLGSSSRTNQI</sequence>
<gene>
    <name evidence="1" type="ORF">GSOID_T00000732001</name>
    <name evidence="2" type="ORF">GSOID_T00019989001</name>
</gene>
<keyword evidence="3" id="KW-1185">Reference proteome</keyword>
<dbReference type="EMBL" id="FN655528">
    <property type="protein sequence ID" value="CBY39423.1"/>
    <property type="molecule type" value="Genomic_DNA"/>
</dbReference>
<evidence type="ECO:0000313" key="2">
    <source>
        <dbReference type="EMBL" id="CBY39423.1"/>
    </source>
</evidence>
<dbReference type="AlphaFoldDB" id="E4WSJ6"/>
<name>E4WSJ6_OIKDI</name>
<protein>
    <submittedName>
        <fullName evidence="1">Uncharacterized protein</fullName>
    </submittedName>
</protein>
<organism evidence="1">
    <name type="scientific">Oikopleura dioica</name>
    <name type="common">Tunicate</name>
    <dbReference type="NCBI Taxonomy" id="34765"/>
    <lineage>
        <taxon>Eukaryota</taxon>
        <taxon>Metazoa</taxon>
        <taxon>Chordata</taxon>
        <taxon>Tunicata</taxon>
        <taxon>Appendicularia</taxon>
        <taxon>Copelata</taxon>
        <taxon>Oikopleuridae</taxon>
        <taxon>Oikopleura</taxon>
    </lineage>
</organism>
<proteinExistence type="predicted"/>
<evidence type="ECO:0000313" key="1">
    <source>
        <dbReference type="EMBL" id="CBY20729.1"/>
    </source>
</evidence>
<evidence type="ECO:0000313" key="3">
    <source>
        <dbReference type="Proteomes" id="UP000001307"/>
    </source>
</evidence>
<reference evidence="1" key="1">
    <citation type="journal article" date="2010" name="Science">
        <title>Plasticity of animal genome architecture unmasked by rapid evolution of a pelagic tunicate.</title>
        <authorList>
            <person name="Denoeud F."/>
            <person name="Henriet S."/>
            <person name="Mungpakdee S."/>
            <person name="Aury J.M."/>
            <person name="Da Silva C."/>
            <person name="Brinkmann H."/>
            <person name="Mikhaleva J."/>
            <person name="Olsen L.C."/>
            <person name="Jubin C."/>
            <person name="Canestro C."/>
            <person name="Bouquet J.M."/>
            <person name="Danks G."/>
            <person name="Poulain J."/>
            <person name="Campsteijn C."/>
            <person name="Adamski M."/>
            <person name="Cross I."/>
            <person name="Yadetie F."/>
            <person name="Muffato M."/>
            <person name="Louis A."/>
            <person name="Butcher S."/>
            <person name="Tsagkogeorga G."/>
            <person name="Konrad A."/>
            <person name="Singh S."/>
            <person name="Jensen M.F."/>
            <person name="Cong E.H."/>
            <person name="Eikeseth-Otteraa H."/>
            <person name="Noel B."/>
            <person name="Anthouard V."/>
            <person name="Porcel B.M."/>
            <person name="Kachouri-Lafond R."/>
            <person name="Nishino A."/>
            <person name="Ugolini M."/>
            <person name="Chourrout P."/>
            <person name="Nishida H."/>
            <person name="Aasland R."/>
            <person name="Huzurbazar S."/>
            <person name="Westhof E."/>
            <person name="Delsuc F."/>
            <person name="Lehrach H."/>
            <person name="Reinhardt R."/>
            <person name="Weissenbach J."/>
            <person name="Roy S.W."/>
            <person name="Artiguenave F."/>
            <person name="Postlethwait J.H."/>
            <person name="Manak J.R."/>
            <person name="Thompson E.M."/>
            <person name="Jaillon O."/>
            <person name="Du Pasquier L."/>
            <person name="Boudinot P."/>
            <person name="Liberles D.A."/>
            <person name="Volff J.N."/>
            <person name="Philippe H."/>
            <person name="Lenhard B."/>
            <person name="Roest Crollius H."/>
            <person name="Wincker P."/>
            <person name="Chourrout D."/>
        </authorList>
    </citation>
    <scope>NUCLEOTIDE SEQUENCE [LARGE SCALE GENOMIC DNA]</scope>
</reference>
<accession>E4WSJ6</accession>
<dbReference type="EMBL" id="FN653015">
    <property type="protein sequence ID" value="CBY20729.1"/>
    <property type="molecule type" value="Genomic_DNA"/>
</dbReference>
<dbReference type="Proteomes" id="UP000011014">
    <property type="component" value="Unassembled WGS sequence"/>
</dbReference>
<dbReference type="InParanoid" id="E4WSJ6"/>
<dbReference type="Proteomes" id="UP000001307">
    <property type="component" value="Unassembled WGS sequence"/>
</dbReference>